<feature type="region of interest" description="Disordered" evidence="1">
    <location>
        <begin position="186"/>
        <end position="256"/>
    </location>
</feature>
<dbReference type="InterPro" id="IPR025558">
    <property type="entry name" value="DUF4283"/>
</dbReference>
<dbReference type="Pfam" id="PF14111">
    <property type="entry name" value="DUF4283"/>
    <property type="match status" value="1"/>
</dbReference>
<evidence type="ECO:0000313" key="4">
    <source>
        <dbReference type="Proteomes" id="UP000829196"/>
    </source>
</evidence>
<feature type="compositionally biased region" description="Low complexity" evidence="1">
    <location>
        <begin position="326"/>
        <end position="353"/>
    </location>
</feature>
<keyword evidence="4" id="KW-1185">Reference proteome</keyword>
<dbReference type="OrthoDB" id="682893at2759"/>
<proteinExistence type="predicted"/>
<protein>
    <recommendedName>
        <fullName evidence="2">DUF4283 domain-containing protein</fullName>
    </recommendedName>
</protein>
<dbReference type="PANTHER" id="PTHR31286">
    <property type="entry name" value="GLYCINE-RICH CELL WALL STRUCTURAL PROTEIN 1.8-LIKE"/>
    <property type="match status" value="1"/>
</dbReference>
<evidence type="ECO:0000259" key="2">
    <source>
        <dbReference type="Pfam" id="PF14111"/>
    </source>
</evidence>
<comment type="caution">
    <text evidence="3">The sequence shown here is derived from an EMBL/GenBank/DDBJ whole genome shotgun (WGS) entry which is preliminary data.</text>
</comment>
<feature type="domain" description="DUF4283" evidence="2">
    <location>
        <begin position="2"/>
        <end position="79"/>
    </location>
</feature>
<dbReference type="InterPro" id="IPR040256">
    <property type="entry name" value="At4g02000-like"/>
</dbReference>
<sequence length="370" mass="41004">MSLIGYSIGKRPYYEALLSTIKKVWPLKGSLTLLTLDDGFFLLKFSALEDYEHAWSGGPWFFFGKPFILQKWSPDFVPKRKEFPSIPLWIKIMNLPLSLWTSVGISKLASCIGIPIAVDGLTASKTRLTFARVCVQVTSDSQLPEEIFYSVDGKTFPLRVHYDWKPERCTQCGSIMHSPTLCPKDPVLKTTTVTRPRGRSSSRKPRITPPPKLAIPKPIPTLKLPKNSANPPLLTLPPPSQDLNTGTSLPNLNSPSEENLENIQIASMTQIAPPLNTKNNFDVLASQGINDNTPNINPSHDTSTHLAFSNHDSPRQTSPRNHQPVKPQTSSEPSTSSSTSTKLQQTNNQNQKQTRGKQAKKASTPTSKNQ</sequence>
<feature type="compositionally biased region" description="Pro residues" evidence="1">
    <location>
        <begin position="207"/>
        <end position="219"/>
    </location>
</feature>
<feature type="compositionally biased region" description="Polar residues" evidence="1">
    <location>
        <begin position="289"/>
        <end position="321"/>
    </location>
</feature>
<dbReference type="PANTHER" id="PTHR31286:SF180">
    <property type="entry name" value="OS10G0362600 PROTEIN"/>
    <property type="match status" value="1"/>
</dbReference>
<gene>
    <name evidence="3" type="ORF">KFK09_028842</name>
</gene>
<feature type="region of interest" description="Disordered" evidence="1">
    <location>
        <begin position="289"/>
        <end position="370"/>
    </location>
</feature>
<accession>A0A8T3A461</accession>
<organism evidence="3 4">
    <name type="scientific">Dendrobium nobile</name>
    <name type="common">Orchid</name>
    <dbReference type="NCBI Taxonomy" id="94219"/>
    <lineage>
        <taxon>Eukaryota</taxon>
        <taxon>Viridiplantae</taxon>
        <taxon>Streptophyta</taxon>
        <taxon>Embryophyta</taxon>
        <taxon>Tracheophyta</taxon>
        <taxon>Spermatophyta</taxon>
        <taxon>Magnoliopsida</taxon>
        <taxon>Liliopsida</taxon>
        <taxon>Asparagales</taxon>
        <taxon>Orchidaceae</taxon>
        <taxon>Epidendroideae</taxon>
        <taxon>Malaxideae</taxon>
        <taxon>Dendrobiinae</taxon>
        <taxon>Dendrobium</taxon>
    </lineage>
</organism>
<feature type="compositionally biased region" description="Basic residues" evidence="1">
    <location>
        <begin position="196"/>
        <end position="206"/>
    </location>
</feature>
<feature type="compositionally biased region" description="Polar residues" evidence="1">
    <location>
        <begin position="361"/>
        <end position="370"/>
    </location>
</feature>
<dbReference type="AlphaFoldDB" id="A0A8T3A461"/>
<reference evidence="3" key="1">
    <citation type="journal article" date="2022" name="Front. Genet.">
        <title>Chromosome-Scale Assembly of the Dendrobium nobile Genome Provides Insights Into the Molecular Mechanism of the Biosynthesis of the Medicinal Active Ingredient of Dendrobium.</title>
        <authorList>
            <person name="Xu Q."/>
            <person name="Niu S.-C."/>
            <person name="Li K.-L."/>
            <person name="Zheng P.-J."/>
            <person name="Zhang X.-J."/>
            <person name="Jia Y."/>
            <person name="Liu Y."/>
            <person name="Niu Y.-X."/>
            <person name="Yu L.-H."/>
            <person name="Chen D.-F."/>
            <person name="Zhang G.-Q."/>
        </authorList>
    </citation>
    <scope>NUCLEOTIDE SEQUENCE</scope>
    <source>
        <tissue evidence="3">Leaf</tissue>
    </source>
</reference>
<dbReference type="EMBL" id="JAGYWB010000019">
    <property type="protein sequence ID" value="KAI0489001.1"/>
    <property type="molecule type" value="Genomic_DNA"/>
</dbReference>
<dbReference type="Proteomes" id="UP000829196">
    <property type="component" value="Unassembled WGS sequence"/>
</dbReference>
<name>A0A8T3A461_DENNO</name>
<evidence type="ECO:0000313" key="3">
    <source>
        <dbReference type="EMBL" id="KAI0489001.1"/>
    </source>
</evidence>
<evidence type="ECO:0000256" key="1">
    <source>
        <dbReference type="SAM" id="MobiDB-lite"/>
    </source>
</evidence>